<reference evidence="2 3" key="1">
    <citation type="submission" date="2019-04" db="EMBL/GenBank/DDBJ databases">
        <title>Aspergillus burnettii sp. nov., novel species from soil in southeast Queensland.</title>
        <authorList>
            <person name="Gilchrist C.L.M."/>
            <person name="Pitt J.I."/>
            <person name="Lange L."/>
            <person name="Lacey H.J."/>
            <person name="Vuong D."/>
            <person name="Midgley D.J."/>
            <person name="Greenfield P."/>
            <person name="Bradbury M."/>
            <person name="Lacey E."/>
            <person name="Busk P.K."/>
            <person name="Pilgaard B."/>
            <person name="Chooi Y.H."/>
            <person name="Piggott A.M."/>
        </authorList>
    </citation>
    <scope>NUCLEOTIDE SEQUENCE [LARGE SCALE GENOMIC DNA]</scope>
    <source>
        <strain evidence="2 3">FRR 5400</strain>
    </source>
</reference>
<gene>
    <name evidence="2" type="ORF">ETB97_003544</name>
</gene>
<dbReference type="EMBL" id="SPNV01000184">
    <property type="protein sequence ID" value="KAF5858941.1"/>
    <property type="molecule type" value="Genomic_DNA"/>
</dbReference>
<dbReference type="Pfam" id="PF08531">
    <property type="entry name" value="Bac_rhamnosid_N"/>
    <property type="match status" value="1"/>
</dbReference>
<dbReference type="AlphaFoldDB" id="A0A8H5ZZ39"/>
<dbReference type="InterPro" id="IPR016007">
    <property type="entry name" value="Alpha_rhamnosid"/>
</dbReference>
<name>A0A8H5ZZ39_PETAA</name>
<evidence type="ECO:0000313" key="3">
    <source>
        <dbReference type="Proteomes" id="UP000541154"/>
    </source>
</evidence>
<dbReference type="Gene3D" id="2.60.120.260">
    <property type="entry name" value="Galactose-binding domain-like"/>
    <property type="match status" value="1"/>
</dbReference>
<evidence type="ECO:0000313" key="2">
    <source>
        <dbReference type="EMBL" id="KAF5858941.1"/>
    </source>
</evidence>
<proteinExistence type="predicted"/>
<dbReference type="PANTHER" id="PTHR33307">
    <property type="entry name" value="ALPHA-RHAMNOSIDASE (EUROFUNG)"/>
    <property type="match status" value="1"/>
</dbReference>
<keyword evidence="3" id="KW-1185">Reference proteome</keyword>
<comment type="caution">
    <text evidence="2">The sequence shown here is derived from an EMBL/GenBank/DDBJ whole genome shotgun (WGS) entry which is preliminary data.</text>
</comment>
<dbReference type="InterPro" id="IPR013737">
    <property type="entry name" value="Bac_rhamnosid_N"/>
</dbReference>
<organism evidence="2 3">
    <name type="scientific">Petromyces alliaceus</name>
    <name type="common">Aspergillus alliaceus</name>
    <dbReference type="NCBI Taxonomy" id="209559"/>
    <lineage>
        <taxon>Eukaryota</taxon>
        <taxon>Fungi</taxon>
        <taxon>Dikarya</taxon>
        <taxon>Ascomycota</taxon>
        <taxon>Pezizomycotina</taxon>
        <taxon>Eurotiomycetes</taxon>
        <taxon>Eurotiomycetidae</taxon>
        <taxon>Eurotiales</taxon>
        <taxon>Aspergillaceae</taxon>
        <taxon>Aspergillus</taxon>
        <taxon>Aspergillus subgen. Circumdati</taxon>
    </lineage>
</organism>
<evidence type="ECO:0000259" key="1">
    <source>
        <dbReference type="Pfam" id="PF08531"/>
    </source>
</evidence>
<sequence>MAPGWTACDRRSQYQTYDITPMLSYGQSCIGVRVAEGWFCARIGFEGGHRNIWGDRTAFMAQLEITHTDEGIYTVVSDSSWAEESRWSLPEMPPTPGWESVLVINPLPDQVELTAGFGEPVRRTEVVKPTQTIVDPIGKDDT</sequence>
<dbReference type="Proteomes" id="UP000541154">
    <property type="component" value="Unassembled WGS sequence"/>
</dbReference>
<accession>A0A8H5ZZ39</accession>
<protein>
    <recommendedName>
        <fullName evidence="1">Bacterial alpha-L-rhamnosidase N-terminal domain-containing protein</fullName>
    </recommendedName>
</protein>
<dbReference type="PANTHER" id="PTHR33307:SF6">
    <property type="entry name" value="ALPHA-RHAMNOSIDASE (EUROFUNG)-RELATED"/>
    <property type="match status" value="1"/>
</dbReference>
<feature type="domain" description="Bacterial alpha-L-rhamnosidase N-terminal" evidence="1">
    <location>
        <begin position="1"/>
        <end position="83"/>
    </location>
</feature>